<dbReference type="InterPro" id="IPR021856">
    <property type="entry name" value="DUF3465"/>
</dbReference>
<proteinExistence type="predicted"/>
<dbReference type="Proteomes" id="UP000198623">
    <property type="component" value="Unassembled WGS sequence"/>
</dbReference>
<gene>
    <name evidence="1" type="ORF">SAMN05216175_110128</name>
</gene>
<dbReference type="EMBL" id="FOOU01000010">
    <property type="protein sequence ID" value="SFG65938.1"/>
    <property type="molecule type" value="Genomic_DNA"/>
</dbReference>
<dbReference type="STRING" id="1045558.SAMN05216175_110128"/>
<name>A0A1I2TM47_9GAMM</name>
<dbReference type="AlphaFoldDB" id="A0A1I2TM47"/>
<sequence length="153" mass="17130">MRILLIVVLGLVWVANEYQSGGLTPQSSVATQESTLQKSTTGLSVSKIDEAFRNQQSDLIVVEEGRVIKVLPDDTKGSQHQRFLVKLNSGLTVLIAHNIDLAPRVSRLKSGDFIRFKGEYEWNEKGGVVHWTHHDPAKRHAGGWVELDGKRYE</sequence>
<dbReference type="Pfam" id="PF11948">
    <property type="entry name" value="DUF3465"/>
    <property type="match status" value="1"/>
</dbReference>
<accession>A0A1I2TM47</accession>
<keyword evidence="2" id="KW-1185">Reference proteome</keyword>
<evidence type="ECO:0000313" key="1">
    <source>
        <dbReference type="EMBL" id="SFG65938.1"/>
    </source>
</evidence>
<organism evidence="1 2">
    <name type="scientific">Neptunomonas qingdaonensis</name>
    <dbReference type="NCBI Taxonomy" id="1045558"/>
    <lineage>
        <taxon>Bacteria</taxon>
        <taxon>Pseudomonadati</taxon>
        <taxon>Pseudomonadota</taxon>
        <taxon>Gammaproteobacteria</taxon>
        <taxon>Oceanospirillales</taxon>
        <taxon>Oceanospirillaceae</taxon>
        <taxon>Neptunomonas</taxon>
    </lineage>
</organism>
<protein>
    <recommendedName>
        <fullName evidence="3">DUF3465 domain-containing protein</fullName>
    </recommendedName>
</protein>
<reference evidence="2" key="1">
    <citation type="submission" date="2016-10" db="EMBL/GenBank/DDBJ databases">
        <authorList>
            <person name="Varghese N."/>
            <person name="Submissions S."/>
        </authorList>
    </citation>
    <scope>NUCLEOTIDE SEQUENCE [LARGE SCALE GENOMIC DNA]</scope>
    <source>
        <strain evidence="2">CGMCC 1.10971</strain>
    </source>
</reference>
<evidence type="ECO:0008006" key="3">
    <source>
        <dbReference type="Google" id="ProtNLM"/>
    </source>
</evidence>
<evidence type="ECO:0000313" key="2">
    <source>
        <dbReference type="Proteomes" id="UP000198623"/>
    </source>
</evidence>